<dbReference type="GeneID" id="81361935"/>
<dbReference type="EMBL" id="JAPQKI010000010">
    <property type="protein sequence ID" value="KAJ5085694.1"/>
    <property type="molecule type" value="Genomic_DNA"/>
</dbReference>
<feature type="transmembrane region" description="Helical" evidence="6">
    <location>
        <begin position="438"/>
        <end position="460"/>
    </location>
</feature>
<dbReference type="RefSeq" id="XP_056470372.1">
    <property type="nucleotide sequence ID" value="XM_056622956.1"/>
</dbReference>
<dbReference type="GO" id="GO:0022857">
    <property type="term" value="F:transmembrane transporter activity"/>
    <property type="evidence" value="ECO:0007669"/>
    <property type="project" value="InterPro"/>
</dbReference>
<evidence type="ECO:0000256" key="3">
    <source>
        <dbReference type="ARBA" id="ARBA00022989"/>
    </source>
</evidence>
<evidence type="ECO:0000313" key="8">
    <source>
        <dbReference type="Proteomes" id="UP001149074"/>
    </source>
</evidence>
<dbReference type="InterPro" id="IPR011701">
    <property type="entry name" value="MFS"/>
</dbReference>
<evidence type="ECO:0000256" key="4">
    <source>
        <dbReference type="ARBA" id="ARBA00023136"/>
    </source>
</evidence>
<comment type="caution">
    <text evidence="7">The sequence shown here is derived from an EMBL/GenBank/DDBJ whole genome shotgun (WGS) entry which is preliminary data.</text>
</comment>
<feature type="transmembrane region" description="Helical" evidence="6">
    <location>
        <begin position="162"/>
        <end position="184"/>
    </location>
</feature>
<dbReference type="Gene3D" id="1.20.1250.20">
    <property type="entry name" value="MFS general substrate transporter like domains"/>
    <property type="match status" value="1"/>
</dbReference>
<gene>
    <name evidence="7" type="ORF">N7532_010465</name>
</gene>
<dbReference type="GO" id="GO:0005886">
    <property type="term" value="C:plasma membrane"/>
    <property type="evidence" value="ECO:0007669"/>
    <property type="project" value="TreeGrafter"/>
</dbReference>
<name>A0A9W9JXP0_9EURO</name>
<organism evidence="7 8">
    <name type="scientific">Penicillium argentinense</name>
    <dbReference type="NCBI Taxonomy" id="1131581"/>
    <lineage>
        <taxon>Eukaryota</taxon>
        <taxon>Fungi</taxon>
        <taxon>Dikarya</taxon>
        <taxon>Ascomycota</taxon>
        <taxon>Pezizomycotina</taxon>
        <taxon>Eurotiomycetes</taxon>
        <taxon>Eurotiomycetidae</taxon>
        <taxon>Eurotiales</taxon>
        <taxon>Aspergillaceae</taxon>
        <taxon>Penicillium</taxon>
    </lineage>
</organism>
<accession>A0A9W9JXP0</accession>
<keyword evidence="2 6" id="KW-0812">Transmembrane</keyword>
<sequence length="518" mass="58057">MCNMALTIDKSAIPGTVTLVDVQHVLNTRHLVQGDSDIVLIPTPSNDPDDPLNWSPRRKLLSTICVSTYRLFRRLLGAYPPSPKRRGYLSPFAMQFGKRLTYLLSLAGILAMTMWGPYAKTNGQWIARNVLSGFFTAPIEALPEISVTDVYFTHERGTYMGLYAFFLAGSNYFAPVICGFIAEYQGWRWVFYWPSIFIAFAMVFLFFFMEETNYAREQVEDPNVANVRVGTPHGSVSEDPEMTVPVSKEPSSQPEAGVVYTKKSYVKKLSLLGPKQPRNTMLRRLWQSLYYLSWPVIFYAGFSYGSYLVLFNILNGTASIILGGPPYNFGSSMVGLSYLACCVGVILGSLFTGRLSDWLTVKLARRNNGVMEAEHRLWPFAANLLLVPGSLLLWGVGAAHDVHWFGLIVAMCMLAFTNTSGITLSVNYMVDSYRELSGVAMVSIILVRNTMSFAIGYGITPWIDNLGYQNCFISAAFVGLACASMFLVMIKYGKSCRVRSREKYWNIVEENWEKGMGH</sequence>
<comment type="subcellular location">
    <subcellularLocation>
        <location evidence="1">Membrane</location>
        <topology evidence="1">Multi-pass membrane protein</topology>
    </subcellularLocation>
</comment>
<dbReference type="OrthoDB" id="5215911at2759"/>
<dbReference type="Proteomes" id="UP001149074">
    <property type="component" value="Unassembled WGS sequence"/>
</dbReference>
<feature type="region of interest" description="Disordered" evidence="5">
    <location>
        <begin position="232"/>
        <end position="253"/>
    </location>
</feature>
<reference evidence="7" key="2">
    <citation type="journal article" date="2023" name="IMA Fungus">
        <title>Comparative genomic study of the Penicillium genus elucidates a diverse pangenome and 15 lateral gene transfer events.</title>
        <authorList>
            <person name="Petersen C."/>
            <person name="Sorensen T."/>
            <person name="Nielsen M.R."/>
            <person name="Sondergaard T.E."/>
            <person name="Sorensen J.L."/>
            <person name="Fitzpatrick D.A."/>
            <person name="Frisvad J.C."/>
            <person name="Nielsen K.L."/>
        </authorList>
    </citation>
    <scope>NUCLEOTIDE SEQUENCE</scope>
    <source>
        <strain evidence="7">IBT 30761</strain>
    </source>
</reference>
<dbReference type="PANTHER" id="PTHR23502:SF30">
    <property type="entry name" value="TRANSPORTER, PUTATIVE (AFU_ORTHOLOGUE AFUA_8G04702)-RELATED"/>
    <property type="match status" value="1"/>
</dbReference>
<feature type="transmembrane region" description="Helical" evidence="6">
    <location>
        <begin position="472"/>
        <end position="493"/>
    </location>
</feature>
<reference evidence="7" key="1">
    <citation type="submission" date="2022-11" db="EMBL/GenBank/DDBJ databases">
        <authorList>
            <person name="Petersen C."/>
        </authorList>
    </citation>
    <scope>NUCLEOTIDE SEQUENCE</scope>
    <source>
        <strain evidence="7">IBT 30761</strain>
    </source>
</reference>
<keyword evidence="4 6" id="KW-0472">Membrane</keyword>
<feature type="transmembrane region" description="Helical" evidence="6">
    <location>
        <begin position="402"/>
        <end position="426"/>
    </location>
</feature>
<evidence type="ECO:0000256" key="1">
    <source>
        <dbReference type="ARBA" id="ARBA00004141"/>
    </source>
</evidence>
<proteinExistence type="predicted"/>
<feature type="transmembrane region" description="Helical" evidence="6">
    <location>
        <begin position="334"/>
        <end position="356"/>
    </location>
</feature>
<protein>
    <recommendedName>
        <fullName evidence="9">MFS transporter</fullName>
    </recommendedName>
</protein>
<evidence type="ECO:0000256" key="6">
    <source>
        <dbReference type="SAM" id="Phobius"/>
    </source>
</evidence>
<evidence type="ECO:0000256" key="5">
    <source>
        <dbReference type="SAM" id="MobiDB-lite"/>
    </source>
</evidence>
<feature type="transmembrane region" description="Helical" evidence="6">
    <location>
        <begin position="190"/>
        <end position="208"/>
    </location>
</feature>
<dbReference type="SUPFAM" id="SSF103473">
    <property type="entry name" value="MFS general substrate transporter"/>
    <property type="match status" value="1"/>
</dbReference>
<evidence type="ECO:0000313" key="7">
    <source>
        <dbReference type="EMBL" id="KAJ5085694.1"/>
    </source>
</evidence>
<dbReference type="AlphaFoldDB" id="A0A9W9JXP0"/>
<evidence type="ECO:0008006" key="9">
    <source>
        <dbReference type="Google" id="ProtNLM"/>
    </source>
</evidence>
<dbReference type="Pfam" id="PF07690">
    <property type="entry name" value="MFS_1"/>
    <property type="match status" value="1"/>
</dbReference>
<keyword evidence="8" id="KW-1185">Reference proteome</keyword>
<keyword evidence="3 6" id="KW-1133">Transmembrane helix</keyword>
<feature type="transmembrane region" description="Helical" evidence="6">
    <location>
        <begin position="289"/>
        <end position="314"/>
    </location>
</feature>
<feature type="transmembrane region" description="Helical" evidence="6">
    <location>
        <begin position="100"/>
        <end position="119"/>
    </location>
</feature>
<evidence type="ECO:0000256" key="2">
    <source>
        <dbReference type="ARBA" id="ARBA00022692"/>
    </source>
</evidence>
<dbReference type="PANTHER" id="PTHR23502">
    <property type="entry name" value="MAJOR FACILITATOR SUPERFAMILY"/>
    <property type="match status" value="1"/>
</dbReference>
<dbReference type="InterPro" id="IPR036259">
    <property type="entry name" value="MFS_trans_sf"/>
</dbReference>
<feature type="transmembrane region" description="Helical" evidence="6">
    <location>
        <begin position="377"/>
        <end position="396"/>
    </location>
</feature>